<proteinExistence type="predicted"/>
<dbReference type="Proteomes" id="UP000504638">
    <property type="component" value="Unplaced"/>
</dbReference>
<feature type="compositionally biased region" description="Polar residues" evidence="2">
    <location>
        <begin position="1"/>
        <end position="12"/>
    </location>
</feature>
<feature type="compositionally biased region" description="Low complexity" evidence="2">
    <location>
        <begin position="1150"/>
        <end position="1160"/>
    </location>
</feature>
<dbReference type="InterPro" id="IPR004276">
    <property type="entry name" value="GlycoTrans_28_N"/>
</dbReference>
<reference evidence="5 7" key="1">
    <citation type="submission" date="2020-01" db="EMBL/GenBank/DDBJ databases">
        <authorList>
            <consortium name="DOE Joint Genome Institute"/>
            <person name="Haridas S."/>
            <person name="Albert R."/>
            <person name="Binder M."/>
            <person name="Bloem J."/>
            <person name="Labutti K."/>
            <person name="Salamov A."/>
            <person name="Andreopoulos B."/>
            <person name="Baker S.E."/>
            <person name="Barry K."/>
            <person name="Bills G."/>
            <person name="Bluhm B.H."/>
            <person name="Cannon C."/>
            <person name="Castanera R."/>
            <person name="Culley D.E."/>
            <person name="Daum C."/>
            <person name="Ezra D."/>
            <person name="Gonzalez J.B."/>
            <person name="Henrissat B."/>
            <person name="Kuo A."/>
            <person name="Liang C."/>
            <person name="Lipzen A."/>
            <person name="Lutzoni F."/>
            <person name="Magnuson J."/>
            <person name="Mondo S."/>
            <person name="Nolan M."/>
            <person name="Ohm R."/>
            <person name="Pangilinan J."/>
            <person name="Park H.-J."/>
            <person name="Ramirez L."/>
            <person name="Alfaro M."/>
            <person name="Sun H."/>
            <person name="Tritt A."/>
            <person name="Yoshinaga Y."/>
            <person name="Zwiers L.-H."/>
            <person name="Turgeon B.G."/>
            <person name="Goodwin S.B."/>
            <person name="Spatafora J.W."/>
            <person name="Crous P.W."/>
            <person name="Grigoriev I.V."/>
        </authorList>
    </citation>
    <scope>NUCLEOTIDE SEQUENCE</scope>
    <source>
        <strain evidence="5 7">CBS 781.70</strain>
    </source>
</reference>
<dbReference type="GeneID" id="54423361"/>
<feature type="compositionally biased region" description="Low complexity" evidence="2">
    <location>
        <begin position="579"/>
        <end position="588"/>
    </location>
</feature>
<keyword evidence="1 5" id="KW-0808">Transferase</keyword>
<feature type="compositionally biased region" description="Basic residues" evidence="2">
    <location>
        <begin position="87"/>
        <end position="97"/>
    </location>
</feature>
<feature type="compositionally biased region" description="Basic and acidic residues" evidence="2">
    <location>
        <begin position="1161"/>
        <end position="1178"/>
    </location>
</feature>
<evidence type="ECO:0000259" key="3">
    <source>
        <dbReference type="Pfam" id="PF03033"/>
    </source>
</evidence>
<dbReference type="InterPro" id="IPR050426">
    <property type="entry name" value="Glycosyltransferase_28"/>
</dbReference>
<evidence type="ECO:0000313" key="5">
    <source>
        <dbReference type="EMBL" id="KAF1813799.1"/>
    </source>
</evidence>
<accession>A0A6G1G7H9</accession>
<feature type="region of interest" description="Disordered" evidence="2">
    <location>
        <begin position="1"/>
        <end position="155"/>
    </location>
</feature>
<dbReference type="PANTHER" id="PTHR48050:SF5">
    <property type="entry name" value="UDP-GLUCOSE,STEROL TRANSFERASE"/>
    <property type="match status" value="1"/>
</dbReference>
<feature type="domain" description="Erythromycin biosynthesis protein CIII-like C-terminal" evidence="4">
    <location>
        <begin position="601"/>
        <end position="695"/>
    </location>
</feature>
<dbReference type="InterPro" id="IPR002213">
    <property type="entry name" value="UDP_glucos_trans"/>
</dbReference>
<dbReference type="SUPFAM" id="SSF53756">
    <property type="entry name" value="UDP-Glycosyltransferase/glycogen phosphorylase"/>
    <property type="match status" value="1"/>
</dbReference>
<evidence type="ECO:0000256" key="2">
    <source>
        <dbReference type="SAM" id="MobiDB-lite"/>
    </source>
</evidence>
<sequence>MPEPSSDSAAIQESTPEPPHPSTSATTTTSHANGATTNGSKLVRSSSDPPYASTSHNPPVRASTDPNPPRPPLRKSRTSRPAALQHSQRRTWNRRARPVGLSGAVAYQLRKDEGSSSESESDEDADIYGLDGEGINGPDEEAQKGAGKRSGPDWMGPFSHFHIGNEHFRSKGRVSHRDGRLHISVNEFANSGYLAKALGGGIKRHLRMVPGTETEADQKKMEEEEKTTQIEKKVEVKKWWKDPQTRPRLNIVIIVIGSRGDIQPFIKIGKVLKDEYGHRVRLATHPAFKNFVEKDSGLEFFSVGGDPSELMAFMVKNPGLIPSIETVKKGEVGRRRKAMHEMFKGMWRACVNTTDDENDLENLKMLGTKFPFVADVMIANPPSMVHIDIAERLGIHCHLIFTFPYSPTTAFPHPLANIKRSNIELGYANFVSYPLVEMMTWQGLGDLVNKFREETLGLEPLSTLWAPGREWRLSVPHTYMWSPSLVPKPRDWGDEITVSGYVFLELASSFTPPEDLAKFLEAREPPVYIGFGSIVVDDPARFTKLIFEAVKIAGVRALVSKGWGGLGGGGKDKSGGGESSSNSPSSNSAQNEDEDTVEGIKIPDNILLLGNTPHDWLFPRCSAVIHHGGAGTTAIGLKCKKPTAIVPFFGDQPFWGEMLAKSGAGAKECIPYKQLTAEKLAGAIKECLTDEAQQKAEEIGKGIEAEGDGAKNAVEELFKRIPMGLVESTELGEKSMRCSILKDHVAVWEPKRKHHGAGYRVSLSALAAEVLVRQKKLQWKNLRLVRHQEWNDFEGPGEPITGISAAGLYSIKEIVTGVGRVPVDVMKDIEDRIVHYNKKRRLKKAAHQRVKQLCTAEANGSAGKPSRRPMLLRKVTGLSTLSADPSENILEEVARQTGLGIKRTAKAIAKMPMLLLLALAYGFHNAPRLYGDDTVRRPVRITGMRSGLRAGRNELMYGVYDGVTGLVRLPVRGVKEDGIVGGLVGFGMGFGGFLLKDIAALVGPPAYAMKGVEKQYERWRGRGPEGWVRRTRIAEGGLQARETQAGMGINGVDEEERNARGWREWEEVQARVLDGWDVLFEAMELEKKEEEGEGLREKARRKRVDLTGEERTEIDVPMAERELHERARSLERVRMGRRDEGNPEGKQQKQQEPQPSLKKQSTIERFRNETARTIERKMKSFGAGRDTKIGRD</sequence>
<dbReference type="Pfam" id="PF03033">
    <property type="entry name" value="Glyco_transf_28"/>
    <property type="match status" value="1"/>
</dbReference>
<feature type="region of interest" description="Disordered" evidence="2">
    <location>
        <begin position="566"/>
        <end position="596"/>
    </location>
</feature>
<dbReference type="PANTHER" id="PTHR48050">
    <property type="entry name" value="STEROL 3-BETA-GLUCOSYLTRANSFERASE"/>
    <property type="match status" value="1"/>
</dbReference>
<gene>
    <name evidence="5 7" type="ORF">P152DRAFT_513175</name>
</gene>
<evidence type="ECO:0000259" key="4">
    <source>
        <dbReference type="Pfam" id="PF06722"/>
    </source>
</evidence>
<keyword evidence="6" id="KW-1185">Reference proteome</keyword>
<dbReference type="Pfam" id="PF06722">
    <property type="entry name" value="EryCIII-like_C"/>
    <property type="match status" value="1"/>
</dbReference>
<dbReference type="InterPro" id="IPR010610">
    <property type="entry name" value="EryCIII-like_C"/>
</dbReference>
<protein>
    <submittedName>
        <fullName evidence="5 7">UDP-Glycosyltransferase/glycogen phosphorylase</fullName>
    </submittedName>
</protein>
<dbReference type="GO" id="GO:0016906">
    <property type="term" value="F:sterol 3-beta-glucosyltransferase activity"/>
    <property type="evidence" value="ECO:0007669"/>
    <property type="project" value="UniProtKB-ARBA"/>
</dbReference>
<organism evidence="5">
    <name type="scientific">Eremomyces bilateralis CBS 781.70</name>
    <dbReference type="NCBI Taxonomy" id="1392243"/>
    <lineage>
        <taxon>Eukaryota</taxon>
        <taxon>Fungi</taxon>
        <taxon>Dikarya</taxon>
        <taxon>Ascomycota</taxon>
        <taxon>Pezizomycotina</taxon>
        <taxon>Dothideomycetes</taxon>
        <taxon>Dothideomycetes incertae sedis</taxon>
        <taxon>Eremomycetales</taxon>
        <taxon>Eremomycetaceae</taxon>
        <taxon>Eremomyces</taxon>
    </lineage>
</organism>
<feature type="compositionally biased region" description="Basic and acidic residues" evidence="2">
    <location>
        <begin position="1122"/>
        <end position="1149"/>
    </location>
</feature>
<evidence type="ECO:0000256" key="1">
    <source>
        <dbReference type="ARBA" id="ARBA00022679"/>
    </source>
</evidence>
<dbReference type="Gene3D" id="3.40.50.2000">
    <property type="entry name" value="Glycogen Phosphorylase B"/>
    <property type="match status" value="2"/>
</dbReference>
<feature type="compositionally biased region" description="Low complexity" evidence="2">
    <location>
        <begin position="22"/>
        <end position="39"/>
    </location>
</feature>
<feature type="compositionally biased region" description="Polar residues" evidence="2">
    <location>
        <begin position="43"/>
        <end position="57"/>
    </location>
</feature>
<dbReference type="AlphaFoldDB" id="A0A6G1G7H9"/>
<reference evidence="7" key="2">
    <citation type="submission" date="2020-04" db="EMBL/GenBank/DDBJ databases">
        <authorList>
            <consortium name="NCBI Genome Project"/>
        </authorList>
    </citation>
    <scope>NUCLEOTIDE SEQUENCE</scope>
    <source>
        <strain evidence="7">CBS 781.70</strain>
    </source>
</reference>
<evidence type="ECO:0000313" key="6">
    <source>
        <dbReference type="Proteomes" id="UP000504638"/>
    </source>
</evidence>
<dbReference type="OrthoDB" id="5835829at2759"/>
<dbReference type="RefSeq" id="XP_033535430.1">
    <property type="nucleotide sequence ID" value="XM_033682791.1"/>
</dbReference>
<dbReference type="GO" id="GO:0005975">
    <property type="term" value="P:carbohydrate metabolic process"/>
    <property type="evidence" value="ECO:0007669"/>
    <property type="project" value="InterPro"/>
</dbReference>
<feature type="domain" description="Glycosyltransferase family 28 N-terminal" evidence="3">
    <location>
        <begin position="251"/>
        <end position="411"/>
    </location>
</feature>
<evidence type="ECO:0000313" key="7">
    <source>
        <dbReference type="RefSeq" id="XP_033535430.1"/>
    </source>
</evidence>
<dbReference type="CDD" id="cd03784">
    <property type="entry name" value="GT1_Gtf-like"/>
    <property type="match status" value="1"/>
</dbReference>
<name>A0A6G1G7H9_9PEZI</name>
<dbReference type="FunFam" id="3.40.50.2000:FF:000100">
    <property type="entry name" value="Glycosyltransferase family 1 protein"/>
    <property type="match status" value="1"/>
</dbReference>
<reference evidence="7" key="3">
    <citation type="submission" date="2025-04" db="UniProtKB">
        <authorList>
            <consortium name="RefSeq"/>
        </authorList>
    </citation>
    <scope>IDENTIFICATION</scope>
    <source>
        <strain evidence="7">CBS 781.70</strain>
    </source>
</reference>
<feature type="region of interest" description="Disordered" evidence="2">
    <location>
        <begin position="1122"/>
        <end position="1192"/>
    </location>
</feature>
<dbReference type="EMBL" id="ML975154">
    <property type="protein sequence ID" value="KAF1813799.1"/>
    <property type="molecule type" value="Genomic_DNA"/>
</dbReference>